<feature type="compositionally biased region" description="Low complexity" evidence="1">
    <location>
        <begin position="40"/>
        <end position="54"/>
    </location>
</feature>
<dbReference type="SMART" id="SM00494">
    <property type="entry name" value="ChtBD2"/>
    <property type="match status" value="1"/>
</dbReference>
<keyword evidence="2" id="KW-0732">Signal</keyword>
<feature type="compositionally biased region" description="Low complexity" evidence="1">
    <location>
        <begin position="134"/>
        <end position="158"/>
    </location>
</feature>
<sequence>MIKNNLVFLLLIASVFIVRGVVADDFLDSNLYRPNNPYYPNVPNNSFRPNNPFRPNYPPVPNRPNNSFRPGKPPVAYNPNNTFRPNNPPPVPNNPNNSFRPNNPSAPNKPNNPPPVASNPNNSLKPNNPPPVANNPNNSFKPNNPSIPNFPPVLNNPNNTPKPPIDYCKLKCPLSDFTRLIHLPGPTKSHFYKCELGVGILFECPPNTHFNPRDEVCDWPRRAKAVACKGSPNANQEGSGDDSP</sequence>
<evidence type="ECO:0000313" key="6">
    <source>
        <dbReference type="Proteomes" id="UP000009046"/>
    </source>
</evidence>
<dbReference type="GO" id="GO:0005576">
    <property type="term" value="C:extracellular region"/>
    <property type="evidence" value="ECO:0007669"/>
    <property type="project" value="InterPro"/>
</dbReference>
<evidence type="ECO:0000256" key="2">
    <source>
        <dbReference type="SAM" id="SignalP"/>
    </source>
</evidence>
<evidence type="ECO:0000256" key="1">
    <source>
        <dbReference type="SAM" id="MobiDB-lite"/>
    </source>
</evidence>
<dbReference type="AlphaFoldDB" id="E0VZ34"/>
<organism>
    <name type="scientific">Pediculus humanus subsp. corporis</name>
    <name type="common">Body louse</name>
    <dbReference type="NCBI Taxonomy" id="121224"/>
    <lineage>
        <taxon>Eukaryota</taxon>
        <taxon>Metazoa</taxon>
        <taxon>Ecdysozoa</taxon>
        <taxon>Arthropoda</taxon>
        <taxon>Hexapoda</taxon>
        <taxon>Insecta</taxon>
        <taxon>Pterygota</taxon>
        <taxon>Neoptera</taxon>
        <taxon>Paraneoptera</taxon>
        <taxon>Psocodea</taxon>
        <taxon>Troctomorpha</taxon>
        <taxon>Phthiraptera</taxon>
        <taxon>Anoplura</taxon>
        <taxon>Pediculidae</taxon>
        <taxon>Pediculus</taxon>
    </lineage>
</organism>
<dbReference type="eggNOG" id="ENOG502SIDA">
    <property type="taxonomic scope" value="Eukaryota"/>
</dbReference>
<dbReference type="RefSeq" id="XP_002431378.1">
    <property type="nucleotide sequence ID" value="XM_002431333.1"/>
</dbReference>
<dbReference type="KEGG" id="phu:Phum_PHUM523750"/>
<reference evidence="5" key="3">
    <citation type="submission" date="2020-05" db="UniProtKB">
        <authorList>
            <consortium name="EnsemblMetazoa"/>
        </authorList>
    </citation>
    <scope>IDENTIFICATION</scope>
    <source>
        <strain evidence="5">USDA</strain>
    </source>
</reference>
<feature type="signal peptide" evidence="2">
    <location>
        <begin position="1"/>
        <end position="23"/>
    </location>
</feature>
<dbReference type="EMBL" id="DS235849">
    <property type="protein sequence ID" value="EEB18640.1"/>
    <property type="molecule type" value="Genomic_DNA"/>
</dbReference>
<dbReference type="STRING" id="121224.E0VZ34"/>
<dbReference type="InterPro" id="IPR002557">
    <property type="entry name" value="Chitin-bd_dom"/>
</dbReference>
<feature type="domain" description="Chitin-binding type-2" evidence="3">
    <location>
        <begin position="169"/>
        <end position="230"/>
    </location>
</feature>
<reference evidence="4" key="2">
    <citation type="submission" date="2007-04" db="EMBL/GenBank/DDBJ databases">
        <title>The genome of the human body louse.</title>
        <authorList>
            <consortium name="The Human Body Louse Genome Consortium"/>
            <person name="Kirkness E."/>
            <person name="Walenz B."/>
            <person name="Hass B."/>
            <person name="Bruggner R."/>
            <person name="Strausberg R."/>
        </authorList>
    </citation>
    <scope>NUCLEOTIDE SEQUENCE</scope>
    <source>
        <strain evidence="4">USDA</strain>
    </source>
</reference>
<dbReference type="EnsemblMetazoa" id="PHUM523750-RA">
    <property type="protein sequence ID" value="PHUM523750-PA"/>
    <property type="gene ID" value="PHUM523750"/>
</dbReference>
<dbReference type="Pfam" id="PF01607">
    <property type="entry name" value="CBM_14"/>
    <property type="match status" value="1"/>
</dbReference>
<keyword evidence="6" id="KW-1185">Reference proteome</keyword>
<dbReference type="PROSITE" id="PS50940">
    <property type="entry name" value="CHIT_BIND_II"/>
    <property type="match status" value="1"/>
</dbReference>
<dbReference type="GeneID" id="8234967"/>
<dbReference type="EMBL" id="AAZO01006355">
    <property type="status" value="NOT_ANNOTATED_CDS"/>
    <property type="molecule type" value="Genomic_DNA"/>
</dbReference>
<accession>E0VZ34</accession>
<dbReference type="HOGENOM" id="CLU_1139196_0_0_1"/>
<reference evidence="4" key="1">
    <citation type="submission" date="2007-04" db="EMBL/GenBank/DDBJ databases">
        <title>Annotation of Pediculus humanus corporis strain USDA.</title>
        <authorList>
            <person name="Kirkness E."/>
            <person name="Hannick L."/>
            <person name="Hass B."/>
            <person name="Bruggner R."/>
            <person name="Lawson D."/>
            <person name="Bidwell S."/>
            <person name="Joardar V."/>
            <person name="Caler E."/>
            <person name="Walenz B."/>
            <person name="Inman J."/>
            <person name="Schobel S."/>
            <person name="Galinsky K."/>
            <person name="Amedeo P."/>
            <person name="Strausberg R."/>
        </authorList>
    </citation>
    <scope>NUCLEOTIDE SEQUENCE</scope>
    <source>
        <strain evidence="4">USDA</strain>
    </source>
</reference>
<dbReference type="InterPro" id="IPR036508">
    <property type="entry name" value="Chitin-bd_dom_sf"/>
</dbReference>
<dbReference type="GO" id="GO:0008061">
    <property type="term" value="F:chitin binding"/>
    <property type="evidence" value="ECO:0007669"/>
    <property type="project" value="InterPro"/>
</dbReference>
<proteinExistence type="predicted"/>
<dbReference type="Gene3D" id="2.170.140.10">
    <property type="entry name" value="Chitin binding domain"/>
    <property type="match status" value="1"/>
</dbReference>
<dbReference type="SUPFAM" id="SSF57625">
    <property type="entry name" value="Invertebrate chitin-binding proteins"/>
    <property type="match status" value="1"/>
</dbReference>
<dbReference type="OrthoDB" id="6020543at2759"/>
<dbReference type="VEuPathDB" id="VectorBase:PHUM523750"/>
<protein>
    <recommendedName>
        <fullName evidence="3">Chitin-binding type-2 domain-containing protein</fullName>
    </recommendedName>
</protein>
<feature type="region of interest" description="Disordered" evidence="1">
    <location>
        <begin position="40"/>
        <end position="158"/>
    </location>
</feature>
<dbReference type="CTD" id="8234967"/>
<name>E0VZ34_PEDHC</name>
<feature type="chain" id="PRO_5014570258" description="Chitin-binding type-2 domain-containing protein" evidence="2">
    <location>
        <begin position="24"/>
        <end position="244"/>
    </location>
</feature>
<gene>
    <name evidence="5" type="primary">8234967</name>
    <name evidence="4" type="ORF">Phum_PHUM523750</name>
</gene>
<evidence type="ECO:0000259" key="3">
    <source>
        <dbReference type="PROSITE" id="PS50940"/>
    </source>
</evidence>
<feature type="compositionally biased region" description="Low complexity" evidence="1">
    <location>
        <begin position="94"/>
        <end position="109"/>
    </location>
</feature>
<evidence type="ECO:0000313" key="4">
    <source>
        <dbReference type="EMBL" id="EEB18640.1"/>
    </source>
</evidence>
<dbReference type="Proteomes" id="UP000009046">
    <property type="component" value="Unassembled WGS sequence"/>
</dbReference>
<dbReference type="InParanoid" id="E0VZ34"/>
<evidence type="ECO:0000313" key="5">
    <source>
        <dbReference type="EnsemblMetazoa" id="PHUM523750-PA"/>
    </source>
</evidence>